<evidence type="ECO:0000313" key="3">
    <source>
        <dbReference type="Proteomes" id="UP000078463"/>
    </source>
</evidence>
<dbReference type="Proteomes" id="UP000078463">
    <property type="component" value="Chromosome"/>
</dbReference>
<dbReference type="RefSeq" id="WP_068948095.1">
    <property type="nucleotide sequence ID" value="NZ_CP015922.1"/>
</dbReference>
<name>A0A191UDX1_9BURK</name>
<organism evidence="2 3">
    <name type="scientific">Polynucleobacter wuianus</name>
    <dbReference type="NCBI Taxonomy" id="1743168"/>
    <lineage>
        <taxon>Bacteria</taxon>
        <taxon>Pseudomonadati</taxon>
        <taxon>Pseudomonadota</taxon>
        <taxon>Betaproteobacteria</taxon>
        <taxon>Burkholderiales</taxon>
        <taxon>Burkholderiaceae</taxon>
        <taxon>Polynucleobacter</taxon>
    </lineage>
</organism>
<dbReference type="OrthoDB" id="8019720at2"/>
<dbReference type="AlphaFoldDB" id="A0A191UDX1"/>
<reference evidence="3" key="1">
    <citation type="submission" date="2016-05" db="EMBL/GenBank/DDBJ databases">
        <title>Polynucleobacter sp. QLW-P1FAT50C-4 genome.</title>
        <authorList>
            <person name="Hahn M.W."/>
        </authorList>
    </citation>
    <scope>NUCLEOTIDE SEQUENCE [LARGE SCALE GENOMIC DNA]</scope>
    <source>
        <strain evidence="3">QLW-P1FAT50C-4</strain>
    </source>
</reference>
<evidence type="ECO:0008006" key="4">
    <source>
        <dbReference type="Google" id="ProtNLM"/>
    </source>
</evidence>
<keyword evidence="3" id="KW-1185">Reference proteome</keyword>
<proteinExistence type="predicted"/>
<protein>
    <recommendedName>
        <fullName evidence="4">Bacteriophage tail tape measure C-terminal domain-containing protein</fullName>
    </recommendedName>
</protein>
<dbReference type="STRING" id="1743168.A8O14_02665"/>
<gene>
    <name evidence="2" type="ORF">A8O14_02665</name>
</gene>
<sequence>MANDAQIIIGADTSELVAAMKEAQASVSSAIGDMKGSLGGLGDSFKVLQGAMVEVAAVLAGGKLFKEAVDASLEEVAAVKQLIQVMGMTTDEAAKLNIQLGLVGISTEDYTSMAMKLDKQLRTNEQGLNRLGVQTRDSKGELLDQKTIMANAVATMNEYKAGTDRNVVAQQFFGRAAQEANQLSKMTLESEAEANKLRAAGIGPTKESMEAAKQYKLAMNEAKEVTGYFAKNMGESVIPALTDVAKGVSEMVIAAMPLIKGFFEAFGEAASAAGAVVKEAFIVIGEVIKGALSIIDTFVSVMTGGLYSAGSAVTAFMITFEFLKLGILTVSEAIKTSIQSLVTLIQSLGVVIVKALNFDFAGAATAWDKGMAEIKGAAAKHLKALRDDVKDTGKSLHKIMSITKDAPEKPPAGTKSAPASGKESKMGEWESKLAEAKVYYQQENDLREMSKEQEKAYWANILATQRMTAQEKTAVTKKIAEADLEILKKAAKDRKGLTELEISDSEKSALDSLKMEEELNKRKFETGQITAAQSLAVAQDFESRKFEIMQAAQQARIEAQKLDPTQDPVALQAQKNKLLEIERQHALQVEQINTQMAKQAKDDWSKMFEPVTSAISQSINGMIAGTLTLKKAISNLLQSIIAEFVNAGVKMVANWAATELAKTGLSKAGSIIRSALGMTEDISIAEAKRVEGNAVVDVNTAEMATGAAAALASIPIIGPELAVAAYESMMALGQGSKALFSASGGFDIPAGANPLTQLHASEMVLPAHIANPLRDSLSGGGMGGDTHLHVHAVDSQSVERLFRDNGHLLAREMRRQARNFAPTKA</sequence>
<dbReference type="EMBL" id="CP015922">
    <property type="protein sequence ID" value="ANI99090.1"/>
    <property type="molecule type" value="Genomic_DNA"/>
</dbReference>
<evidence type="ECO:0000313" key="2">
    <source>
        <dbReference type="EMBL" id="ANI99090.1"/>
    </source>
</evidence>
<evidence type="ECO:0000256" key="1">
    <source>
        <dbReference type="SAM" id="MobiDB-lite"/>
    </source>
</evidence>
<dbReference type="KEGG" id="pwu:A8O14_02665"/>
<accession>A0A191UDX1</accession>
<feature type="region of interest" description="Disordered" evidence="1">
    <location>
        <begin position="403"/>
        <end position="428"/>
    </location>
</feature>